<name>A0A7W7PAC7_9MICC</name>
<evidence type="ECO:0000256" key="8">
    <source>
        <dbReference type="ARBA" id="ARBA00023136"/>
    </source>
</evidence>
<feature type="transmembrane region" description="Helical" evidence="10">
    <location>
        <begin position="416"/>
        <end position="439"/>
    </location>
</feature>
<dbReference type="PROSITE" id="PS50850">
    <property type="entry name" value="MFS"/>
    <property type="match status" value="1"/>
</dbReference>
<feature type="transmembrane region" description="Helical" evidence="10">
    <location>
        <begin position="115"/>
        <end position="136"/>
    </location>
</feature>
<feature type="transmembrane region" description="Helical" evidence="10">
    <location>
        <begin position="187"/>
        <end position="205"/>
    </location>
</feature>
<dbReference type="RefSeq" id="WP_184231813.1">
    <property type="nucleotide sequence ID" value="NZ_BMLA01000005.1"/>
</dbReference>
<gene>
    <name evidence="12" type="ORF">BJ976_000653</name>
</gene>
<keyword evidence="5" id="KW-0762">Sugar transport</keyword>
<sequence length="497" mass="52042">MAEQQGTGDRSVLKDRVTGRVVGISVAAALGGFLFGFDTAVINGAVDALAGEFALGKGLTGFAVASALLGCALGAWFAGPLANKRGRVPVMVVAAVLFLVSALGSGLAFGVVDLILWRVVGGLGVGAASVIAPAYIAEVSPAQVRGRLGSMQQLAIVLGIFVALLSDAMFAGLAGGASNEFWLGLEAWRWMFLAEAVPAIAYGLFSLRLPESPRFLVARGRLDEAARVLHDFTGVDRVNLVIEDIRLSVQSERRESLSDLRGSALGLKPIVWVGILLSVFQQAVGINVIFYYSTTLWKSVGFGESDALLITVLTSVTNIAVTIVAIMLVDKVGRRPMLLVGSLGMTVSLGLMALCFSFSTVTVAADGIEAVSLGAPWSTLALIAANAFVVFFGATWGPLTWVLLGEMFPNRIRASALAVAAAAQWAANFVVSTTFPALAAVGLTFAYGLYALMALLSFLFVRTYVAETKGKTLEQMSDAVEVAPRRRAAVAREAGDA</sequence>
<dbReference type="PROSITE" id="PS00216">
    <property type="entry name" value="SUGAR_TRANSPORT_1"/>
    <property type="match status" value="1"/>
</dbReference>
<dbReference type="NCBIfam" id="TIGR00879">
    <property type="entry name" value="SP"/>
    <property type="match status" value="1"/>
</dbReference>
<evidence type="ECO:0000256" key="2">
    <source>
        <dbReference type="ARBA" id="ARBA00010992"/>
    </source>
</evidence>
<accession>A0A7W7PAC7</accession>
<feature type="transmembrane region" description="Helical" evidence="10">
    <location>
        <begin position="21"/>
        <end position="46"/>
    </location>
</feature>
<organism evidence="12 13">
    <name type="scientific">Micrococcus flavus</name>
    <dbReference type="NCBI Taxonomy" id="384602"/>
    <lineage>
        <taxon>Bacteria</taxon>
        <taxon>Bacillati</taxon>
        <taxon>Actinomycetota</taxon>
        <taxon>Actinomycetes</taxon>
        <taxon>Micrococcales</taxon>
        <taxon>Micrococcaceae</taxon>
        <taxon>Micrococcus</taxon>
    </lineage>
</organism>
<dbReference type="CDD" id="cd17359">
    <property type="entry name" value="MFS_XylE_like"/>
    <property type="match status" value="1"/>
</dbReference>
<dbReference type="InterPro" id="IPR036259">
    <property type="entry name" value="MFS_trans_sf"/>
</dbReference>
<evidence type="ECO:0000256" key="3">
    <source>
        <dbReference type="ARBA" id="ARBA00022448"/>
    </source>
</evidence>
<keyword evidence="8 10" id="KW-0472">Membrane</keyword>
<dbReference type="InterPro" id="IPR020846">
    <property type="entry name" value="MFS_dom"/>
</dbReference>
<keyword evidence="3 9" id="KW-0813">Transport</keyword>
<dbReference type="PANTHER" id="PTHR48023">
    <property type="entry name" value="D-XYLOSE-PROTON SYMPORTER-LIKE 2"/>
    <property type="match status" value="1"/>
</dbReference>
<dbReference type="Proteomes" id="UP000560081">
    <property type="component" value="Unassembled WGS sequence"/>
</dbReference>
<dbReference type="InterPro" id="IPR050820">
    <property type="entry name" value="MFS_Sugar_Transporter"/>
</dbReference>
<evidence type="ECO:0000256" key="1">
    <source>
        <dbReference type="ARBA" id="ARBA00004651"/>
    </source>
</evidence>
<comment type="similarity">
    <text evidence="2 9">Belongs to the major facilitator superfamily. Sugar transporter (TC 2.A.1.1) family.</text>
</comment>
<dbReference type="GO" id="GO:0005886">
    <property type="term" value="C:plasma membrane"/>
    <property type="evidence" value="ECO:0007669"/>
    <property type="project" value="UniProtKB-SubCell"/>
</dbReference>
<feature type="transmembrane region" description="Helical" evidence="10">
    <location>
        <begin position="58"/>
        <end position="78"/>
    </location>
</feature>
<dbReference type="PANTHER" id="PTHR48023:SF4">
    <property type="entry name" value="D-XYLOSE-PROTON SYMPORTER-LIKE 2"/>
    <property type="match status" value="1"/>
</dbReference>
<evidence type="ECO:0000313" key="12">
    <source>
        <dbReference type="EMBL" id="MBB4882302.1"/>
    </source>
</evidence>
<feature type="transmembrane region" description="Helical" evidence="10">
    <location>
        <begin position="379"/>
        <end position="404"/>
    </location>
</feature>
<feature type="transmembrane region" description="Helical" evidence="10">
    <location>
        <begin position="336"/>
        <end position="359"/>
    </location>
</feature>
<dbReference type="AlphaFoldDB" id="A0A7W7PAC7"/>
<comment type="subcellular location">
    <subcellularLocation>
        <location evidence="1">Cell membrane</location>
        <topology evidence="1">Multi-pass membrane protein</topology>
    </subcellularLocation>
</comment>
<feature type="transmembrane region" description="Helical" evidence="10">
    <location>
        <begin position="156"/>
        <end position="175"/>
    </location>
</feature>
<keyword evidence="7 10" id="KW-1133">Transmembrane helix</keyword>
<dbReference type="InterPro" id="IPR047984">
    <property type="entry name" value="XylE-like"/>
</dbReference>
<feature type="transmembrane region" description="Helical" evidence="10">
    <location>
        <begin position="307"/>
        <end position="329"/>
    </location>
</feature>
<evidence type="ECO:0000256" key="9">
    <source>
        <dbReference type="RuleBase" id="RU003346"/>
    </source>
</evidence>
<comment type="caution">
    <text evidence="12">The sequence shown here is derived from an EMBL/GenBank/DDBJ whole genome shotgun (WGS) entry which is preliminary data.</text>
</comment>
<feature type="transmembrane region" description="Helical" evidence="10">
    <location>
        <begin position="445"/>
        <end position="465"/>
    </location>
</feature>
<dbReference type="FunFam" id="1.20.1250.20:FF:000122">
    <property type="entry name" value="D-xylose transporter XylE"/>
    <property type="match status" value="1"/>
</dbReference>
<keyword evidence="13" id="KW-1185">Reference proteome</keyword>
<dbReference type="PRINTS" id="PR00171">
    <property type="entry name" value="SUGRTRNSPORT"/>
</dbReference>
<dbReference type="Pfam" id="PF00083">
    <property type="entry name" value="Sugar_tr"/>
    <property type="match status" value="1"/>
</dbReference>
<feature type="transmembrane region" description="Helical" evidence="10">
    <location>
        <begin position="270"/>
        <end position="292"/>
    </location>
</feature>
<dbReference type="Gene3D" id="1.20.1250.20">
    <property type="entry name" value="MFS general substrate transporter like domains"/>
    <property type="match status" value="2"/>
</dbReference>
<dbReference type="InterPro" id="IPR003663">
    <property type="entry name" value="Sugar/inositol_transpt"/>
</dbReference>
<feature type="domain" description="Major facilitator superfamily (MFS) profile" evidence="11">
    <location>
        <begin position="24"/>
        <end position="469"/>
    </location>
</feature>
<dbReference type="SUPFAM" id="SSF103473">
    <property type="entry name" value="MFS general substrate transporter"/>
    <property type="match status" value="1"/>
</dbReference>
<keyword evidence="6 10" id="KW-0812">Transmembrane</keyword>
<evidence type="ECO:0000259" key="11">
    <source>
        <dbReference type="PROSITE" id="PS50850"/>
    </source>
</evidence>
<dbReference type="GO" id="GO:0022857">
    <property type="term" value="F:transmembrane transporter activity"/>
    <property type="evidence" value="ECO:0007669"/>
    <property type="project" value="InterPro"/>
</dbReference>
<evidence type="ECO:0000256" key="7">
    <source>
        <dbReference type="ARBA" id="ARBA00022989"/>
    </source>
</evidence>
<dbReference type="InterPro" id="IPR005828">
    <property type="entry name" value="MFS_sugar_transport-like"/>
</dbReference>
<evidence type="ECO:0000256" key="4">
    <source>
        <dbReference type="ARBA" id="ARBA00022475"/>
    </source>
</evidence>
<reference evidence="12 13" key="1">
    <citation type="submission" date="2020-08" db="EMBL/GenBank/DDBJ databases">
        <title>Sequencing the genomes of 1000 actinobacteria strains.</title>
        <authorList>
            <person name="Klenk H.-P."/>
        </authorList>
    </citation>
    <scope>NUCLEOTIDE SEQUENCE [LARGE SCALE GENOMIC DNA]</scope>
    <source>
        <strain evidence="12 13">DSM 19079</strain>
    </source>
</reference>
<feature type="transmembrane region" description="Helical" evidence="10">
    <location>
        <begin position="90"/>
        <end position="109"/>
    </location>
</feature>
<keyword evidence="4" id="KW-1003">Cell membrane</keyword>
<dbReference type="EMBL" id="JACHMC010000001">
    <property type="protein sequence ID" value="MBB4882302.1"/>
    <property type="molecule type" value="Genomic_DNA"/>
</dbReference>
<evidence type="ECO:0000256" key="6">
    <source>
        <dbReference type="ARBA" id="ARBA00022692"/>
    </source>
</evidence>
<dbReference type="PROSITE" id="PS00217">
    <property type="entry name" value="SUGAR_TRANSPORT_2"/>
    <property type="match status" value="1"/>
</dbReference>
<dbReference type="InterPro" id="IPR005829">
    <property type="entry name" value="Sugar_transporter_CS"/>
</dbReference>
<evidence type="ECO:0000313" key="13">
    <source>
        <dbReference type="Proteomes" id="UP000560081"/>
    </source>
</evidence>
<evidence type="ECO:0000256" key="10">
    <source>
        <dbReference type="SAM" id="Phobius"/>
    </source>
</evidence>
<evidence type="ECO:0000256" key="5">
    <source>
        <dbReference type="ARBA" id="ARBA00022597"/>
    </source>
</evidence>
<protein>
    <submittedName>
        <fullName evidence="12">Sugar porter (SP) family MFS transporter</fullName>
    </submittedName>
</protein>
<proteinExistence type="inferred from homology"/>